<dbReference type="HAMAP" id="MF_00545">
    <property type="entry name" value="Ribosomal_eS24"/>
    <property type="match status" value="1"/>
</dbReference>
<evidence type="ECO:0000256" key="4">
    <source>
        <dbReference type="RuleBase" id="RU004381"/>
    </source>
</evidence>
<sequence>MAEIVIRTKKVMKNRLLNRKQMVLDVLHPNKPPVSKEDIRKQLAKKFKTTPDVIFCFGFRTAFGGGRSTGFALIYDSMSSAKYAEPKYRLIRQGGEKVKRPTRKQRKDRKTRMSKVRGTKKTKIATKKK</sequence>
<dbReference type="FunFam" id="3.30.70.3370:FF:000001">
    <property type="entry name" value="40S ribosomal protein S24"/>
    <property type="match status" value="1"/>
</dbReference>
<dbReference type="PANTHER" id="PTHR10496">
    <property type="entry name" value="40S RIBOSOMAL PROTEIN S24"/>
    <property type="match status" value="1"/>
</dbReference>
<dbReference type="GO" id="GO:0003735">
    <property type="term" value="F:structural constituent of ribosome"/>
    <property type="evidence" value="ECO:0007669"/>
    <property type="project" value="InterPro"/>
</dbReference>
<dbReference type="Pfam" id="PF01282">
    <property type="entry name" value="Ribosomal_S24e"/>
    <property type="match status" value="1"/>
</dbReference>
<gene>
    <name evidence="7" type="ORF">LOD99_7734</name>
</gene>
<evidence type="ECO:0000313" key="7">
    <source>
        <dbReference type="EMBL" id="KAI6650683.1"/>
    </source>
</evidence>
<keyword evidence="2 4" id="KW-0689">Ribosomal protein</keyword>
<protein>
    <recommendedName>
        <fullName evidence="5">40S ribosomal protein S24</fullName>
    </recommendedName>
</protein>
<organism evidence="7 8">
    <name type="scientific">Oopsacas minuta</name>
    <dbReference type="NCBI Taxonomy" id="111878"/>
    <lineage>
        <taxon>Eukaryota</taxon>
        <taxon>Metazoa</taxon>
        <taxon>Porifera</taxon>
        <taxon>Hexactinellida</taxon>
        <taxon>Hexasterophora</taxon>
        <taxon>Lyssacinosida</taxon>
        <taxon>Leucopsacidae</taxon>
        <taxon>Oopsacas</taxon>
    </lineage>
</organism>
<dbReference type="InterPro" id="IPR053709">
    <property type="entry name" value="eRP_eS24_sf"/>
</dbReference>
<dbReference type="GO" id="GO:0005840">
    <property type="term" value="C:ribosome"/>
    <property type="evidence" value="ECO:0007669"/>
    <property type="project" value="UniProtKB-KW"/>
</dbReference>
<keyword evidence="3 4" id="KW-0687">Ribonucleoprotein</keyword>
<dbReference type="GO" id="GO:1990904">
    <property type="term" value="C:ribonucleoprotein complex"/>
    <property type="evidence" value="ECO:0007669"/>
    <property type="project" value="UniProtKB-KW"/>
</dbReference>
<accession>A0AAV7JNY1</accession>
<dbReference type="InterPro" id="IPR012678">
    <property type="entry name" value="Ribosomal_uL23/eL15/eS24_sf"/>
</dbReference>
<dbReference type="SUPFAM" id="SSF54189">
    <property type="entry name" value="Ribosomal proteins S24e, L23 and L15e"/>
    <property type="match status" value="1"/>
</dbReference>
<evidence type="ECO:0000256" key="5">
    <source>
        <dbReference type="RuleBase" id="RU004383"/>
    </source>
</evidence>
<evidence type="ECO:0000256" key="6">
    <source>
        <dbReference type="SAM" id="MobiDB-lite"/>
    </source>
</evidence>
<comment type="similarity">
    <text evidence="1 4">Belongs to the eukaryotic ribosomal protein eS24 family.</text>
</comment>
<evidence type="ECO:0000256" key="3">
    <source>
        <dbReference type="ARBA" id="ARBA00023274"/>
    </source>
</evidence>
<evidence type="ECO:0000313" key="8">
    <source>
        <dbReference type="Proteomes" id="UP001165289"/>
    </source>
</evidence>
<dbReference type="InterPro" id="IPR001976">
    <property type="entry name" value="Ribosomal_eS24"/>
</dbReference>
<comment type="caution">
    <text evidence="7">The sequence shown here is derived from an EMBL/GenBank/DDBJ whole genome shotgun (WGS) entry which is preliminary data.</text>
</comment>
<proteinExistence type="inferred from homology"/>
<dbReference type="GO" id="GO:0006412">
    <property type="term" value="P:translation"/>
    <property type="evidence" value="ECO:0007669"/>
    <property type="project" value="InterPro"/>
</dbReference>
<dbReference type="AlphaFoldDB" id="A0AAV7JNY1"/>
<feature type="compositionally biased region" description="Basic residues" evidence="6">
    <location>
        <begin position="100"/>
        <end position="129"/>
    </location>
</feature>
<reference evidence="7 8" key="1">
    <citation type="journal article" date="2023" name="BMC Biol.">
        <title>The compact genome of the sponge Oopsacas minuta (Hexactinellida) is lacking key metazoan core genes.</title>
        <authorList>
            <person name="Santini S."/>
            <person name="Schenkelaars Q."/>
            <person name="Jourda C."/>
            <person name="Duchesne M."/>
            <person name="Belahbib H."/>
            <person name="Rocher C."/>
            <person name="Selva M."/>
            <person name="Riesgo A."/>
            <person name="Vervoort M."/>
            <person name="Leys S.P."/>
            <person name="Kodjabachian L."/>
            <person name="Le Bivic A."/>
            <person name="Borchiellini C."/>
            <person name="Claverie J.M."/>
            <person name="Renard E."/>
        </authorList>
    </citation>
    <scope>NUCLEOTIDE SEQUENCE [LARGE SCALE GENOMIC DNA]</scope>
    <source>
        <strain evidence="7">SPO-2</strain>
    </source>
</reference>
<evidence type="ECO:0000256" key="1">
    <source>
        <dbReference type="ARBA" id="ARBA00009680"/>
    </source>
</evidence>
<feature type="region of interest" description="Disordered" evidence="6">
    <location>
        <begin position="92"/>
        <end position="129"/>
    </location>
</feature>
<evidence type="ECO:0000256" key="2">
    <source>
        <dbReference type="ARBA" id="ARBA00022980"/>
    </source>
</evidence>
<dbReference type="PROSITE" id="PS00529">
    <property type="entry name" value="RIBOSOMAL_S24E"/>
    <property type="match status" value="1"/>
</dbReference>
<dbReference type="InterPro" id="IPR018098">
    <property type="entry name" value="Ribosomal_eS24_CS"/>
</dbReference>
<dbReference type="EMBL" id="JAKMXF010000310">
    <property type="protein sequence ID" value="KAI6650683.1"/>
    <property type="molecule type" value="Genomic_DNA"/>
</dbReference>
<keyword evidence="8" id="KW-1185">Reference proteome</keyword>
<name>A0AAV7JNY1_9METZ</name>
<dbReference type="Gene3D" id="3.30.70.3370">
    <property type="match status" value="1"/>
</dbReference>
<dbReference type="Proteomes" id="UP001165289">
    <property type="component" value="Unassembled WGS sequence"/>
</dbReference>